<name>A0AAE5YHF2_9BACT</name>
<dbReference type="Proteomes" id="UP000293421">
    <property type="component" value="Chromosome"/>
</dbReference>
<dbReference type="Gene3D" id="3.40.50.720">
    <property type="entry name" value="NAD(P)-binding Rossmann-like Domain"/>
    <property type="match status" value="1"/>
</dbReference>
<dbReference type="Pfam" id="PF13380">
    <property type="entry name" value="CoA_binding_2"/>
    <property type="match status" value="1"/>
</dbReference>
<accession>A0AAE5YHF2</accession>
<dbReference type="Proteomes" id="UP000321325">
    <property type="component" value="Unassembled WGS sequence"/>
</dbReference>
<evidence type="ECO:0000313" key="5">
    <source>
        <dbReference type="Proteomes" id="UP000321325"/>
    </source>
</evidence>
<feature type="domain" description="CoA-binding" evidence="1">
    <location>
        <begin position="18"/>
        <end position="111"/>
    </location>
</feature>
<keyword evidence="5" id="KW-1185">Reference proteome</keyword>
<dbReference type="InterPro" id="IPR003781">
    <property type="entry name" value="CoA-bd"/>
</dbReference>
<dbReference type="EMBL" id="CP037746">
    <property type="protein sequence ID" value="QBL13386.1"/>
    <property type="molecule type" value="Genomic_DNA"/>
</dbReference>
<dbReference type="EMBL" id="VRMB01000009">
    <property type="protein sequence ID" value="TXK70422.1"/>
    <property type="molecule type" value="Genomic_DNA"/>
</dbReference>
<evidence type="ECO:0000313" key="4">
    <source>
        <dbReference type="Proteomes" id="UP000293421"/>
    </source>
</evidence>
<dbReference type="PANTHER" id="PTHR33303">
    <property type="entry name" value="CYTOPLASMIC PROTEIN-RELATED"/>
    <property type="match status" value="1"/>
</dbReference>
<dbReference type="AlphaFoldDB" id="A0AAE5YHF2"/>
<reference evidence="2 4" key="1">
    <citation type="submission" date="2019-02" db="EMBL/GenBank/DDBJ databases">
        <title>Use of ANI for Rapid Identification of Enteric Bacteria.</title>
        <authorList>
            <person name="Pruckler J."/>
            <person name="Lane C."/>
            <person name="Aubert R."/>
        </authorList>
    </citation>
    <scope>NUCLEOTIDE SEQUENCE [LARGE SCALE GENOMIC DNA]</scope>
    <source>
        <strain evidence="2 4">2014D-0083</strain>
    </source>
</reference>
<sequence>MRSVFKTQRLNLGNVEKILNSMKNIAIIGLSPDENKASNFVAKFLQNKGFKIYPIYPKEEFILKEKVYKDLKDIPFSIDTVVMFRKASYANEIFESLLEKNVKNFWMQLGIINDEICKKCEKFHIICVQDKCIKIELQSKENK</sequence>
<evidence type="ECO:0000313" key="2">
    <source>
        <dbReference type="EMBL" id="QBL13386.1"/>
    </source>
</evidence>
<organism evidence="2 4">
    <name type="scientific">Campylobacter volucris</name>
    <dbReference type="NCBI Taxonomy" id="1031542"/>
    <lineage>
        <taxon>Bacteria</taxon>
        <taxon>Pseudomonadati</taxon>
        <taxon>Campylobacterota</taxon>
        <taxon>Epsilonproteobacteria</taxon>
        <taxon>Campylobacterales</taxon>
        <taxon>Campylobacteraceae</taxon>
        <taxon>Campylobacter</taxon>
    </lineage>
</organism>
<proteinExistence type="predicted"/>
<reference evidence="3 5" key="2">
    <citation type="submission" date="2019-08" db="EMBL/GenBank/DDBJ databases">
        <title>Rapid identification of Enteric Bacteria from Whole Genome Sequences (WGS) using Average Nucleotide Identity (ANI).</title>
        <authorList>
            <person name="Lane C."/>
        </authorList>
    </citation>
    <scope>NUCLEOTIDE SEQUENCE [LARGE SCALE GENOMIC DNA]</scope>
    <source>
        <strain evidence="3 5">2010D-8464</strain>
    </source>
</reference>
<dbReference type="SMART" id="SM00881">
    <property type="entry name" value="CoA_binding"/>
    <property type="match status" value="1"/>
</dbReference>
<dbReference type="SUPFAM" id="SSF51735">
    <property type="entry name" value="NAD(P)-binding Rossmann-fold domains"/>
    <property type="match status" value="1"/>
</dbReference>
<protein>
    <submittedName>
        <fullName evidence="2">CoA-binding protein</fullName>
    </submittedName>
</protein>
<dbReference type="InterPro" id="IPR036291">
    <property type="entry name" value="NAD(P)-bd_dom_sf"/>
</dbReference>
<evidence type="ECO:0000259" key="1">
    <source>
        <dbReference type="SMART" id="SM00881"/>
    </source>
</evidence>
<dbReference type="PANTHER" id="PTHR33303:SF2">
    <property type="entry name" value="COA-BINDING DOMAIN-CONTAINING PROTEIN"/>
    <property type="match status" value="1"/>
</dbReference>
<evidence type="ECO:0000313" key="3">
    <source>
        <dbReference type="EMBL" id="TXK70422.1"/>
    </source>
</evidence>
<gene>
    <name evidence="2" type="ORF">A9460_03200</name>
    <name evidence="3" type="ORF">FVD15_02885</name>
</gene>